<reference evidence="4" key="1">
    <citation type="journal article" date="2019" name="Int. J. Syst. Evol. Microbiol.">
        <title>The Global Catalogue of Microorganisms (GCM) 10K type strain sequencing project: providing services to taxonomists for standard genome sequencing and annotation.</title>
        <authorList>
            <consortium name="The Broad Institute Genomics Platform"/>
            <consortium name="The Broad Institute Genome Sequencing Center for Infectious Disease"/>
            <person name="Wu L."/>
            <person name="Ma J."/>
        </authorList>
    </citation>
    <scope>NUCLEOTIDE SEQUENCE [LARGE SCALE GENOMIC DNA]</scope>
    <source>
        <strain evidence="4">WYCCWR 12678</strain>
    </source>
</reference>
<keyword evidence="1" id="KW-0472">Membrane</keyword>
<proteinExistence type="predicted"/>
<feature type="transmembrane region" description="Helical" evidence="1">
    <location>
        <begin position="20"/>
        <end position="41"/>
    </location>
</feature>
<dbReference type="RefSeq" id="WP_380024255.1">
    <property type="nucleotide sequence ID" value="NZ_JBHSHC010000016.1"/>
</dbReference>
<dbReference type="SUPFAM" id="SSF54106">
    <property type="entry name" value="LysM domain"/>
    <property type="match status" value="1"/>
</dbReference>
<dbReference type="Proteomes" id="UP001596002">
    <property type="component" value="Unassembled WGS sequence"/>
</dbReference>
<keyword evidence="1" id="KW-1133">Transmembrane helix</keyword>
<dbReference type="InterPro" id="IPR018392">
    <property type="entry name" value="LysM"/>
</dbReference>
<protein>
    <submittedName>
        <fullName evidence="3">LysM peptidoglycan-binding domain-containing protein</fullName>
    </submittedName>
</protein>
<evidence type="ECO:0000256" key="1">
    <source>
        <dbReference type="SAM" id="Phobius"/>
    </source>
</evidence>
<dbReference type="InterPro" id="IPR036779">
    <property type="entry name" value="LysM_dom_sf"/>
</dbReference>
<dbReference type="SMART" id="SM00257">
    <property type="entry name" value="LysM"/>
    <property type="match status" value="1"/>
</dbReference>
<dbReference type="PROSITE" id="PS51782">
    <property type="entry name" value="LYSM"/>
    <property type="match status" value="1"/>
</dbReference>
<name>A0ABV9Q169_9BACL</name>
<comment type="caution">
    <text evidence="3">The sequence shown here is derived from an EMBL/GenBank/DDBJ whole genome shotgun (WGS) entry which is preliminary data.</text>
</comment>
<dbReference type="Pfam" id="PF01476">
    <property type="entry name" value="LysM"/>
    <property type="match status" value="1"/>
</dbReference>
<accession>A0ABV9Q169</accession>
<evidence type="ECO:0000313" key="4">
    <source>
        <dbReference type="Proteomes" id="UP001596002"/>
    </source>
</evidence>
<keyword evidence="1" id="KW-0812">Transmembrane</keyword>
<dbReference type="EMBL" id="JBHSHC010000016">
    <property type="protein sequence ID" value="MFC4766415.1"/>
    <property type="molecule type" value="Genomic_DNA"/>
</dbReference>
<sequence length="104" mass="11697">MYTYNHILGENIQRKPQKKVQVLLIGLIAILFVGIGLNLLWGNEAYGSNEEVVVVVQPGDTLWSIANENYQGKDIQEAIYYIKKANRLKSGNLQIGTVLHLPVF</sequence>
<evidence type="ECO:0000313" key="3">
    <source>
        <dbReference type="EMBL" id="MFC4766415.1"/>
    </source>
</evidence>
<feature type="domain" description="LysM" evidence="2">
    <location>
        <begin position="52"/>
        <end position="101"/>
    </location>
</feature>
<keyword evidence="4" id="KW-1185">Reference proteome</keyword>
<dbReference type="CDD" id="cd00118">
    <property type="entry name" value="LysM"/>
    <property type="match status" value="1"/>
</dbReference>
<gene>
    <name evidence="3" type="ORF">ACFO8Q_03255</name>
</gene>
<dbReference type="Gene3D" id="3.10.350.10">
    <property type="entry name" value="LysM domain"/>
    <property type="match status" value="1"/>
</dbReference>
<organism evidence="3 4">
    <name type="scientific">Effusibacillus consociatus</name>
    <dbReference type="NCBI Taxonomy" id="1117041"/>
    <lineage>
        <taxon>Bacteria</taxon>
        <taxon>Bacillati</taxon>
        <taxon>Bacillota</taxon>
        <taxon>Bacilli</taxon>
        <taxon>Bacillales</taxon>
        <taxon>Alicyclobacillaceae</taxon>
        <taxon>Effusibacillus</taxon>
    </lineage>
</organism>
<evidence type="ECO:0000259" key="2">
    <source>
        <dbReference type="PROSITE" id="PS51782"/>
    </source>
</evidence>